<evidence type="ECO:0000259" key="7">
    <source>
        <dbReference type="SMART" id="SM01005"/>
    </source>
</evidence>
<dbReference type="GO" id="GO:0008784">
    <property type="term" value="F:alanine racemase activity"/>
    <property type="evidence" value="ECO:0007669"/>
    <property type="project" value="UniProtKB-UniRule"/>
</dbReference>
<dbReference type="CDD" id="cd00430">
    <property type="entry name" value="PLPDE_III_AR"/>
    <property type="match status" value="1"/>
</dbReference>
<dbReference type="FunFam" id="3.20.20.10:FF:000002">
    <property type="entry name" value="Alanine racemase"/>
    <property type="match status" value="1"/>
</dbReference>
<gene>
    <name evidence="8" type="primary">alr</name>
    <name evidence="8" type="ORF">BWY43_00213</name>
</gene>
<dbReference type="InterPro" id="IPR029066">
    <property type="entry name" value="PLP-binding_barrel"/>
</dbReference>
<dbReference type="PANTHER" id="PTHR30511:SF0">
    <property type="entry name" value="ALANINE RACEMASE, CATABOLIC-RELATED"/>
    <property type="match status" value="1"/>
</dbReference>
<dbReference type="Gene3D" id="2.40.37.10">
    <property type="entry name" value="Lyase, Ornithine Decarboxylase, Chain A, domain 1"/>
    <property type="match status" value="1"/>
</dbReference>
<sequence length="366" mass="40708">MHNTIEIDLNAILHNITAIKSAIDQETKLIGVVKANAYGHGLVETARTIWTGGADILAVNSLEEAVALRVNKIKAPILILSYVEPSEFRKILDFDLTLTVYDLNQIRHLSKEAQKQNKWAKVDVKIDTGMGRYGFDRDVFLDAFEKIVASEHIKIEGIHSHFASAGDDVFSRNQIDVMRGALFSLQQHSISAPIVHMAASEATFRYPEAHFDAVRVGLGLYGYYGFEADNLPELKAPLKLKSKIAQIRAISRGDSIGYDRDFIADKDMEVAVVPIGYFDGYSRSLSNKSEVLIFGKRCKILGRVCMNILMVDVTSMKCVSGDEVVLIGDQKGEFIGADELSKLSGTIVNETLCRLGEHIPREYHFK</sequence>
<comment type="catalytic activity">
    <reaction evidence="4">
        <text>L-alanine = D-alanine</text>
        <dbReference type="Rhea" id="RHEA:20249"/>
        <dbReference type="ChEBI" id="CHEBI:57416"/>
        <dbReference type="ChEBI" id="CHEBI:57972"/>
        <dbReference type="EC" id="5.1.1.1"/>
    </reaction>
</comment>
<evidence type="ECO:0000256" key="4">
    <source>
        <dbReference type="HAMAP-Rule" id="MF_01201"/>
    </source>
</evidence>
<evidence type="ECO:0000256" key="5">
    <source>
        <dbReference type="PIRSR" id="PIRSR600821-50"/>
    </source>
</evidence>
<feature type="domain" description="Alanine racemase C-terminal" evidence="7">
    <location>
        <begin position="237"/>
        <end position="364"/>
    </location>
</feature>
<keyword evidence="2 4" id="KW-0663">Pyridoxal phosphate</keyword>
<protein>
    <recommendedName>
        <fullName evidence="4">Alanine racemase</fullName>
        <ecNumber evidence="4">5.1.1.1</ecNumber>
    </recommendedName>
</protein>
<dbReference type="InterPro" id="IPR009006">
    <property type="entry name" value="Ala_racemase/Decarboxylase_C"/>
</dbReference>
<dbReference type="Gene3D" id="3.20.20.10">
    <property type="entry name" value="Alanine racemase"/>
    <property type="match status" value="1"/>
</dbReference>
<dbReference type="SMART" id="SM01005">
    <property type="entry name" value="Ala_racemase_C"/>
    <property type="match status" value="1"/>
</dbReference>
<comment type="pathway">
    <text evidence="4">Amino-acid biosynthesis; D-alanine biosynthesis; D-alanine from L-alanine: step 1/1.</text>
</comment>
<dbReference type="GO" id="GO:0009252">
    <property type="term" value="P:peptidoglycan biosynthetic process"/>
    <property type="evidence" value="ECO:0007669"/>
    <property type="project" value="TreeGrafter"/>
</dbReference>
<comment type="similarity">
    <text evidence="4">Belongs to the alanine racemase family.</text>
</comment>
<dbReference type="NCBIfam" id="TIGR00492">
    <property type="entry name" value="alr"/>
    <property type="match status" value="1"/>
</dbReference>
<dbReference type="UniPathway" id="UPA00042">
    <property type="reaction ID" value="UER00497"/>
</dbReference>
<dbReference type="InterPro" id="IPR011079">
    <property type="entry name" value="Ala_racemase_C"/>
</dbReference>
<dbReference type="InterPro" id="IPR000821">
    <property type="entry name" value="Ala_racemase"/>
</dbReference>
<evidence type="ECO:0000256" key="1">
    <source>
        <dbReference type="ARBA" id="ARBA00001933"/>
    </source>
</evidence>
<dbReference type="GO" id="GO:0005829">
    <property type="term" value="C:cytosol"/>
    <property type="evidence" value="ECO:0007669"/>
    <property type="project" value="TreeGrafter"/>
</dbReference>
<feature type="modified residue" description="N6-(pyridoxal phosphate)lysine" evidence="4 5">
    <location>
        <position position="34"/>
    </location>
</feature>
<dbReference type="PANTHER" id="PTHR30511">
    <property type="entry name" value="ALANINE RACEMASE"/>
    <property type="match status" value="1"/>
</dbReference>
<keyword evidence="3 4" id="KW-0413">Isomerase</keyword>
<feature type="binding site" evidence="4 6">
    <location>
        <position position="306"/>
    </location>
    <ligand>
        <name>substrate</name>
    </ligand>
</feature>
<dbReference type="GO" id="GO:0030632">
    <property type="term" value="P:D-alanine biosynthetic process"/>
    <property type="evidence" value="ECO:0007669"/>
    <property type="project" value="UniProtKB-UniRule"/>
</dbReference>
<dbReference type="AlphaFoldDB" id="A0A1V5SEU2"/>
<comment type="caution">
    <text evidence="8">The sequence shown here is derived from an EMBL/GenBank/DDBJ whole genome shotgun (WGS) entry which is preliminary data.</text>
</comment>
<dbReference type="PRINTS" id="PR00992">
    <property type="entry name" value="ALARACEMASE"/>
</dbReference>
<dbReference type="EC" id="5.1.1.1" evidence="4"/>
<dbReference type="Pfam" id="PF00842">
    <property type="entry name" value="Ala_racemase_C"/>
    <property type="match status" value="1"/>
</dbReference>
<accession>A0A1V5SEU2</accession>
<reference evidence="8" key="1">
    <citation type="submission" date="2017-02" db="EMBL/GenBank/DDBJ databases">
        <title>Delving into the versatile metabolic prowess of the omnipresent phylum Bacteroidetes.</title>
        <authorList>
            <person name="Nobu M.K."/>
            <person name="Mei R."/>
            <person name="Narihiro T."/>
            <person name="Kuroda K."/>
            <person name="Liu W.-T."/>
        </authorList>
    </citation>
    <scope>NUCLEOTIDE SEQUENCE</scope>
    <source>
        <strain evidence="8">ADurb.Bin280</strain>
    </source>
</reference>
<evidence type="ECO:0000256" key="3">
    <source>
        <dbReference type="ARBA" id="ARBA00023235"/>
    </source>
</evidence>
<dbReference type="Proteomes" id="UP000485367">
    <property type="component" value="Unassembled WGS sequence"/>
</dbReference>
<dbReference type="SUPFAM" id="SSF50621">
    <property type="entry name" value="Alanine racemase C-terminal domain-like"/>
    <property type="match status" value="1"/>
</dbReference>
<dbReference type="InterPro" id="IPR001608">
    <property type="entry name" value="Ala_racemase_N"/>
</dbReference>
<evidence type="ECO:0000256" key="2">
    <source>
        <dbReference type="ARBA" id="ARBA00022898"/>
    </source>
</evidence>
<name>A0A1V5SEU2_9BACT</name>
<dbReference type="EMBL" id="MWBO01000012">
    <property type="protein sequence ID" value="OQA53059.1"/>
    <property type="molecule type" value="Genomic_DNA"/>
</dbReference>
<proteinExistence type="inferred from homology"/>
<evidence type="ECO:0000256" key="6">
    <source>
        <dbReference type="PIRSR" id="PIRSR600821-52"/>
    </source>
</evidence>
<comment type="cofactor">
    <cofactor evidence="1 4 5">
        <name>pyridoxal 5'-phosphate</name>
        <dbReference type="ChEBI" id="CHEBI:597326"/>
    </cofactor>
</comment>
<dbReference type="SUPFAM" id="SSF51419">
    <property type="entry name" value="PLP-binding barrel"/>
    <property type="match status" value="1"/>
</dbReference>
<dbReference type="HAMAP" id="MF_01201">
    <property type="entry name" value="Ala_racemase"/>
    <property type="match status" value="1"/>
</dbReference>
<feature type="active site" description="Proton acceptor; specific for D-alanine" evidence="4">
    <location>
        <position position="34"/>
    </location>
</feature>
<feature type="active site" description="Proton acceptor; specific for L-alanine" evidence="4">
    <location>
        <position position="258"/>
    </location>
</feature>
<dbReference type="GO" id="GO:0030170">
    <property type="term" value="F:pyridoxal phosphate binding"/>
    <property type="evidence" value="ECO:0007669"/>
    <property type="project" value="UniProtKB-UniRule"/>
</dbReference>
<dbReference type="Pfam" id="PF01168">
    <property type="entry name" value="Ala_racemase_N"/>
    <property type="match status" value="1"/>
</dbReference>
<evidence type="ECO:0000313" key="8">
    <source>
        <dbReference type="EMBL" id="OQA53059.1"/>
    </source>
</evidence>
<feature type="binding site" evidence="4 6">
    <location>
        <position position="132"/>
    </location>
    <ligand>
        <name>substrate</name>
    </ligand>
</feature>
<organism evidence="8">
    <name type="scientific">candidate division WS2 bacterium ADurb.Bin280</name>
    <dbReference type="NCBI Taxonomy" id="1852829"/>
    <lineage>
        <taxon>Bacteria</taxon>
        <taxon>candidate division WS2</taxon>
    </lineage>
</organism>
<dbReference type="PROSITE" id="PS00395">
    <property type="entry name" value="ALANINE_RACEMASE"/>
    <property type="match status" value="1"/>
</dbReference>
<dbReference type="InterPro" id="IPR020622">
    <property type="entry name" value="Ala_racemase_pyridoxalP-BS"/>
</dbReference>
<comment type="function">
    <text evidence="4">Catalyzes the interconversion of L-alanine and D-alanine. May also act on other amino acids.</text>
</comment>